<comment type="similarity">
    <text evidence="2">Belongs to the major facilitator superfamily. Sugar transporter (TC 2.A.1.1) family.</text>
</comment>
<evidence type="ECO:0000259" key="9">
    <source>
        <dbReference type="PROSITE" id="PS50850"/>
    </source>
</evidence>
<keyword evidence="4 8" id="KW-0812">Transmembrane</keyword>
<dbReference type="PANTHER" id="PTHR48020:SF49">
    <property type="entry name" value="SUGAR TRANSPORTER"/>
    <property type="match status" value="1"/>
</dbReference>
<evidence type="ECO:0000256" key="4">
    <source>
        <dbReference type="ARBA" id="ARBA00022692"/>
    </source>
</evidence>
<accession>A0AAU9M0L4</accession>
<evidence type="ECO:0000256" key="6">
    <source>
        <dbReference type="ARBA" id="ARBA00023136"/>
    </source>
</evidence>
<dbReference type="GO" id="GO:0016020">
    <property type="term" value="C:membrane"/>
    <property type="evidence" value="ECO:0007669"/>
    <property type="project" value="UniProtKB-SubCell"/>
</dbReference>
<feature type="transmembrane region" description="Helical" evidence="8">
    <location>
        <begin position="59"/>
        <end position="89"/>
    </location>
</feature>
<feature type="domain" description="Major facilitator superfamily (MFS) profile" evidence="9">
    <location>
        <begin position="63"/>
        <end position="191"/>
    </location>
</feature>
<dbReference type="InterPro" id="IPR020846">
    <property type="entry name" value="MFS_dom"/>
</dbReference>
<dbReference type="PROSITE" id="PS00216">
    <property type="entry name" value="SUGAR_TRANSPORT_1"/>
    <property type="match status" value="1"/>
</dbReference>
<dbReference type="SUPFAM" id="SSF103473">
    <property type="entry name" value="MFS general substrate transporter"/>
    <property type="match status" value="1"/>
</dbReference>
<gene>
    <name evidence="10" type="ORF">LVIROSA_LOCUS2405</name>
</gene>
<proteinExistence type="inferred from homology"/>
<dbReference type="InterPro" id="IPR036259">
    <property type="entry name" value="MFS_trans_sf"/>
</dbReference>
<comment type="caution">
    <text evidence="10">The sequence shown here is derived from an EMBL/GenBank/DDBJ whole genome shotgun (WGS) entry which is preliminary data.</text>
</comment>
<evidence type="ECO:0000256" key="1">
    <source>
        <dbReference type="ARBA" id="ARBA00004141"/>
    </source>
</evidence>
<dbReference type="PROSITE" id="PS50850">
    <property type="entry name" value="MFS"/>
    <property type="match status" value="1"/>
</dbReference>
<reference evidence="10 11" key="1">
    <citation type="submission" date="2022-01" db="EMBL/GenBank/DDBJ databases">
        <authorList>
            <person name="Xiong W."/>
            <person name="Schranz E."/>
        </authorList>
    </citation>
    <scope>NUCLEOTIDE SEQUENCE [LARGE SCALE GENOMIC DNA]</scope>
</reference>
<dbReference type="Pfam" id="PF00083">
    <property type="entry name" value="Sugar_tr"/>
    <property type="match status" value="1"/>
</dbReference>
<dbReference type="Proteomes" id="UP001157418">
    <property type="component" value="Unassembled WGS sequence"/>
</dbReference>
<dbReference type="Gene3D" id="1.20.1250.20">
    <property type="entry name" value="MFS general substrate transporter like domains"/>
    <property type="match status" value="1"/>
</dbReference>
<keyword evidence="11" id="KW-1185">Reference proteome</keyword>
<feature type="transmembrane region" description="Helical" evidence="8">
    <location>
        <begin position="101"/>
        <end position="118"/>
    </location>
</feature>
<dbReference type="InterPro" id="IPR005829">
    <property type="entry name" value="Sugar_transporter_CS"/>
</dbReference>
<organism evidence="10 11">
    <name type="scientific">Lactuca virosa</name>
    <dbReference type="NCBI Taxonomy" id="75947"/>
    <lineage>
        <taxon>Eukaryota</taxon>
        <taxon>Viridiplantae</taxon>
        <taxon>Streptophyta</taxon>
        <taxon>Embryophyta</taxon>
        <taxon>Tracheophyta</taxon>
        <taxon>Spermatophyta</taxon>
        <taxon>Magnoliopsida</taxon>
        <taxon>eudicotyledons</taxon>
        <taxon>Gunneridae</taxon>
        <taxon>Pentapetalae</taxon>
        <taxon>asterids</taxon>
        <taxon>campanulids</taxon>
        <taxon>Asterales</taxon>
        <taxon>Asteraceae</taxon>
        <taxon>Cichorioideae</taxon>
        <taxon>Cichorieae</taxon>
        <taxon>Lactucinae</taxon>
        <taxon>Lactuca</taxon>
    </lineage>
</organism>
<dbReference type="PANTHER" id="PTHR48020">
    <property type="entry name" value="PROTON MYO-INOSITOL COTRANSPORTER"/>
    <property type="match status" value="1"/>
</dbReference>
<protein>
    <recommendedName>
        <fullName evidence="9">Major facilitator superfamily (MFS) profile domain-containing protein</fullName>
    </recommendedName>
</protein>
<evidence type="ECO:0000256" key="2">
    <source>
        <dbReference type="ARBA" id="ARBA00010992"/>
    </source>
</evidence>
<evidence type="ECO:0000313" key="11">
    <source>
        <dbReference type="Proteomes" id="UP001157418"/>
    </source>
</evidence>
<evidence type="ECO:0000256" key="8">
    <source>
        <dbReference type="SAM" id="Phobius"/>
    </source>
</evidence>
<comment type="similarity">
    <text evidence="7">Belongs to the major facilitator superfamily. Phosphate:H(+) symporter (TC 2.A.1.9) family.</text>
</comment>
<keyword evidence="5 8" id="KW-1133">Transmembrane helix</keyword>
<sequence length="191" mass="21081">MGVQENGSGGDNGMSSVPLGAKNKYRRMDSELNDYSDDDLEVAPYKQTQQERTKSTRKYVFACAVFASLNNVLLGYDVGVMSGAIIFIQEDLKITEFQEEILVGILSVISLLGSLGGGRASDALGRKWTMGIAAIIFQIGALIMTLAPSFQVLMMGRLLAGIWNRFWCHDCSGVHRRDFSDHLSRLLHFLP</sequence>
<name>A0AAU9M0L4_9ASTR</name>
<evidence type="ECO:0000256" key="7">
    <source>
        <dbReference type="ARBA" id="ARBA00044504"/>
    </source>
</evidence>
<dbReference type="InterPro" id="IPR005828">
    <property type="entry name" value="MFS_sugar_transport-like"/>
</dbReference>
<keyword evidence="3" id="KW-0813">Transport</keyword>
<comment type="subcellular location">
    <subcellularLocation>
        <location evidence="1">Membrane</location>
        <topology evidence="1">Multi-pass membrane protein</topology>
    </subcellularLocation>
</comment>
<evidence type="ECO:0000313" key="10">
    <source>
        <dbReference type="EMBL" id="CAH1414493.1"/>
    </source>
</evidence>
<keyword evidence="6 8" id="KW-0472">Membrane</keyword>
<evidence type="ECO:0000256" key="5">
    <source>
        <dbReference type="ARBA" id="ARBA00022989"/>
    </source>
</evidence>
<dbReference type="InterPro" id="IPR050814">
    <property type="entry name" value="Myo-inositol_Transporter"/>
</dbReference>
<feature type="transmembrane region" description="Helical" evidence="8">
    <location>
        <begin position="130"/>
        <end position="150"/>
    </location>
</feature>
<dbReference type="AlphaFoldDB" id="A0AAU9M0L4"/>
<dbReference type="GO" id="GO:0022857">
    <property type="term" value="F:transmembrane transporter activity"/>
    <property type="evidence" value="ECO:0007669"/>
    <property type="project" value="InterPro"/>
</dbReference>
<dbReference type="EMBL" id="CAKMRJ010000001">
    <property type="protein sequence ID" value="CAH1414493.1"/>
    <property type="molecule type" value="Genomic_DNA"/>
</dbReference>
<evidence type="ECO:0000256" key="3">
    <source>
        <dbReference type="ARBA" id="ARBA00022448"/>
    </source>
</evidence>